<feature type="region of interest" description="Disordered" evidence="7">
    <location>
        <begin position="132"/>
        <end position="152"/>
    </location>
</feature>
<evidence type="ECO:0000256" key="6">
    <source>
        <dbReference type="ARBA" id="ARBA00023136"/>
    </source>
</evidence>
<dbReference type="Proteomes" id="UP000008152">
    <property type="component" value="Chromosome II"/>
</dbReference>
<dbReference type="PRINTS" id="PR01488">
    <property type="entry name" value="RTXTOXINA"/>
</dbReference>
<organism evidence="9 10">
    <name type="scientific">Vibrio campbellii (strain ATCC BAA-1116)</name>
    <dbReference type="NCBI Taxonomy" id="2902295"/>
    <lineage>
        <taxon>Bacteria</taxon>
        <taxon>Pseudomonadati</taxon>
        <taxon>Pseudomonadota</taxon>
        <taxon>Gammaproteobacteria</taxon>
        <taxon>Vibrionales</taxon>
        <taxon>Vibrionaceae</taxon>
        <taxon>Vibrio</taxon>
    </lineage>
</organism>
<dbReference type="Pfam" id="PF00353">
    <property type="entry name" value="HemolysinCabind"/>
    <property type="match status" value="8"/>
</dbReference>
<evidence type="ECO:0000256" key="5">
    <source>
        <dbReference type="ARBA" id="ARBA00023026"/>
    </source>
</evidence>
<dbReference type="PATRIC" id="fig|338187.36.peg.5298"/>
<feature type="region of interest" description="Disordered" evidence="7">
    <location>
        <begin position="786"/>
        <end position="825"/>
    </location>
</feature>
<dbReference type="PANTHER" id="PTHR39431:SF1">
    <property type="entry name" value="FRPA_C-RELATED PROTEIN"/>
    <property type="match status" value="1"/>
</dbReference>
<dbReference type="PRINTS" id="PR00313">
    <property type="entry name" value="CABNDNGRPT"/>
</dbReference>
<evidence type="ECO:0000313" key="10">
    <source>
        <dbReference type="Proteomes" id="UP000008152"/>
    </source>
</evidence>
<feature type="region of interest" description="Disordered" evidence="7">
    <location>
        <begin position="283"/>
        <end position="307"/>
    </location>
</feature>
<evidence type="ECO:0000256" key="3">
    <source>
        <dbReference type="ARBA" id="ARBA00022737"/>
    </source>
</evidence>
<protein>
    <recommendedName>
        <fullName evidence="8">Haemolysin-type calcium binding-related domain-containing protein</fullName>
    </recommendedName>
</protein>
<keyword evidence="4" id="KW-0106">Calcium</keyword>
<dbReference type="Gene3D" id="2.150.10.10">
    <property type="entry name" value="Serralysin-like metalloprotease, C-terminal"/>
    <property type="match status" value="4"/>
</dbReference>
<gene>
    <name evidence="9" type="ordered locus">VIBHAR_06446</name>
</gene>
<keyword evidence="3" id="KW-0677">Repeat</keyword>
<dbReference type="KEGG" id="vha:VIBHAR_06446"/>
<dbReference type="PROSITE" id="PS00330">
    <property type="entry name" value="HEMOLYSIN_CALCIUM"/>
    <property type="match status" value="2"/>
</dbReference>
<keyword evidence="2" id="KW-0800">Toxin</keyword>
<sequence>MNKGNTNMSKKLDLVRDVISANQHTNDINKLDSELMSLCDDAMSNPTIDNLNKVRDKIEQRKETEQLRGTDAFGALGLLGELLDSFIGEMVDKGDAIQDHWEPAIFDDIEEYMQGDKARRNELKELCNKDGKHLQGPRLRELPKSPTAPGSPLILDLDGDGIETTDLESGVYFDHDGDGKRERSAFVGPDDGLLVLDVDGDGAITSGNELFGNNTKLGDGTFASNGFTALSQYDENGDGLIDSKDPIFSQLKVFRDLNQDGISQSEELRSLNHHGVTSLKVTYNDSPYVDENGNEHRQQSSYTKSDGRKNDLNDVWFQMEKSDFIYPEIDIPKDILKLPNINGIGSLPSLHYAMAKDGSGRLKSLIESYQAGTTDQSSAELLTEIMFTWAGVTGDYSPYYQSKIDARKIRTLEAFYGYKIDKPRGSGVQYTALFSGIFKNLSREIGLRLSGTESILFREVKWIQEEKTGNWYGDFSEVADKVIELVSKGTAGAWKETIHFFNTLKLSDDEYSTNQKNLYSYLFESAHSSTADNLPEGFDKLIHMSISQESRVGDEFDNDLFGSSSDDFVYGNKGDDSITVGAGNDFVYGGEGNDTLHGGTGNDRVSGGEGDDHLTVAYSGSNTLDGGAGDDVLTVETPTSSGRYSSYYKTANNARNTLIGGAGNDRLVGGLGAERYEFNRGDGQDTIRDRDVYGSSVDQIVFGEGIVRDELSLRREGNHLVIMVGGPDSGDSITIEEGYVNSQHQIEEIVLSDGSTVSPQSLPILSSAEADELRGGYFADVIDGREGDDRLYGEGGDDTLEGGQGDDVLDGGAGNDTLNAGAGNDTVTAGAGNDVVAGGLGNDTLHGGTGNDQVSGGEGDDHLTVAYSGSNTLDGGAGDDVLTVETPTSSGRYSSYYKTANNARNTLIGGAGNDRLVGGLGAERYEFNRGDGQDTIVTETCTAAVLTKLCLVRASSVTS</sequence>
<evidence type="ECO:0000256" key="1">
    <source>
        <dbReference type="ARBA" id="ARBA00004370"/>
    </source>
</evidence>
<dbReference type="InterPro" id="IPR003995">
    <property type="entry name" value="RTX_toxin_determinant-A"/>
</dbReference>
<dbReference type="InterPro" id="IPR001343">
    <property type="entry name" value="Hemolysn_Ca-bd"/>
</dbReference>
<accession>A7N879</accession>
<dbReference type="GO" id="GO:0016020">
    <property type="term" value="C:membrane"/>
    <property type="evidence" value="ECO:0007669"/>
    <property type="project" value="UniProtKB-SubCell"/>
</dbReference>
<dbReference type="AlphaFoldDB" id="A7N879"/>
<comment type="subcellular location">
    <subcellularLocation>
        <location evidence="1">Membrane</location>
    </subcellularLocation>
</comment>
<dbReference type="InterPro" id="IPR010566">
    <property type="entry name" value="Haemolys_ca-bd"/>
</dbReference>
<evidence type="ECO:0000256" key="4">
    <source>
        <dbReference type="ARBA" id="ARBA00022837"/>
    </source>
</evidence>
<dbReference type="EMBL" id="CP000790">
    <property type="protein sequence ID" value="ABU74337.1"/>
    <property type="molecule type" value="Genomic_DNA"/>
</dbReference>
<evidence type="ECO:0000256" key="2">
    <source>
        <dbReference type="ARBA" id="ARBA00022656"/>
    </source>
</evidence>
<proteinExistence type="predicted"/>
<dbReference type="Pfam" id="PF06594">
    <property type="entry name" value="HCBP_related"/>
    <property type="match status" value="1"/>
</dbReference>
<evidence type="ECO:0000259" key="8">
    <source>
        <dbReference type="Pfam" id="PF06594"/>
    </source>
</evidence>
<dbReference type="GO" id="GO:0090729">
    <property type="term" value="F:toxin activity"/>
    <property type="evidence" value="ECO:0007669"/>
    <property type="project" value="UniProtKB-KW"/>
</dbReference>
<dbReference type="SUPFAM" id="SSF51120">
    <property type="entry name" value="beta-Roll"/>
    <property type="match status" value="2"/>
</dbReference>
<name>A7N879_VIBC1</name>
<keyword evidence="6" id="KW-0472">Membrane</keyword>
<dbReference type="PANTHER" id="PTHR39431">
    <property type="entry name" value="FRPA/C-RELATED PROTEIN"/>
    <property type="match status" value="1"/>
</dbReference>
<dbReference type="InterPro" id="IPR018511">
    <property type="entry name" value="Hemolysin-typ_Ca-bd_CS"/>
</dbReference>
<dbReference type="InterPro" id="IPR011049">
    <property type="entry name" value="Serralysin-like_metalloprot_C"/>
</dbReference>
<feature type="compositionally biased region" description="Basic and acidic residues" evidence="7">
    <location>
        <begin position="132"/>
        <end position="143"/>
    </location>
</feature>
<dbReference type="GO" id="GO:0005576">
    <property type="term" value="C:extracellular region"/>
    <property type="evidence" value="ECO:0007669"/>
    <property type="project" value="InterPro"/>
</dbReference>
<keyword evidence="5" id="KW-0843">Virulence</keyword>
<dbReference type="GO" id="GO:0005509">
    <property type="term" value="F:calcium ion binding"/>
    <property type="evidence" value="ECO:0007669"/>
    <property type="project" value="InterPro"/>
</dbReference>
<reference evidence="9 10" key="1">
    <citation type="submission" date="2007-08" db="EMBL/GenBank/DDBJ databases">
        <authorList>
            <consortium name="The Vibrio harveyi Genome Sequencing Project"/>
            <person name="Bassler B."/>
            <person name="Clifton S.W."/>
            <person name="Fulton L."/>
            <person name="Delehaunty K."/>
            <person name="Fronick C."/>
            <person name="Harrison M."/>
            <person name="Markivic C."/>
            <person name="Fulton R."/>
            <person name="Tin-Wollam A.-M."/>
            <person name="Shah N."/>
            <person name="Pepin K."/>
            <person name="Nash W."/>
            <person name="Thiruvilangam P."/>
            <person name="Bhonagiri V."/>
            <person name="Waters C."/>
            <person name="Tu K.C."/>
            <person name="Irgon J."/>
            <person name="Wilson R.K."/>
        </authorList>
    </citation>
    <scope>NUCLEOTIDE SEQUENCE [LARGE SCALE GENOMIC DNA]</scope>
    <source>
        <strain evidence="10">ATCC BAA-1116 / BB120</strain>
    </source>
</reference>
<feature type="domain" description="Haemolysin-type calcium binding-related" evidence="8">
    <location>
        <begin position="720"/>
        <end position="756"/>
    </location>
</feature>
<evidence type="ECO:0000256" key="7">
    <source>
        <dbReference type="SAM" id="MobiDB-lite"/>
    </source>
</evidence>
<evidence type="ECO:0000313" key="9">
    <source>
        <dbReference type="EMBL" id="ABU74337.1"/>
    </source>
</evidence>